<feature type="domain" description="BTB" evidence="1">
    <location>
        <begin position="24"/>
        <end position="103"/>
    </location>
</feature>
<keyword evidence="3" id="KW-1185">Reference proteome</keyword>
<evidence type="ECO:0000313" key="2">
    <source>
        <dbReference type="EMBL" id="KZT42282.1"/>
    </source>
</evidence>
<dbReference type="EMBL" id="KV428014">
    <property type="protein sequence ID" value="KZT42282.1"/>
    <property type="molecule type" value="Genomic_DNA"/>
</dbReference>
<dbReference type="Pfam" id="PF00651">
    <property type="entry name" value="BTB"/>
    <property type="match status" value="1"/>
</dbReference>
<dbReference type="PROSITE" id="PS50097">
    <property type="entry name" value="BTB"/>
    <property type="match status" value="1"/>
</dbReference>
<dbReference type="AlphaFoldDB" id="A0A166H2W8"/>
<accession>A0A166H2W8</accession>
<protein>
    <recommendedName>
        <fullName evidence="1">BTB domain-containing protein</fullName>
    </recommendedName>
</protein>
<gene>
    <name evidence="2" type="ORF">SISSUDRAFT_77598</name>
</gene>
<evidence type="ECO:0000259" key="1">
    <source>
        <dbReference type="PROSITE" id="PS50097"/>
    </source>
</evidence>
<reference evidence="2 3" key="1">
    <citation type="journal article" date="2016" name="Mol. Biol. Evol.">
        <title>Comparative Genomics of Early-Diverging Mushroom-Forming Fungi Provides Insights into the Origins of Lignocellulose Decay Capabilities.</title>
        <authorList>
            <person name="Nagy L.G."/>
            <person name="Riley R."/>
            <person name="Tritt A."/>
            <person name="Adam C."/>
            <person name="Daum C."/>
            <person name="Floudas D."/>
            <person name="Sun H."/>
            <person name="Yadav J.S."/>
            <person name="Pangilinan J."/>
            <person name="Larsson K.H."/>
            <person name="Matsuura K."/>
            <person name="Barry K."/>
            <person name="Labutti K."/>
            <person name="Kuo R."/>
            <person name="Ohm R.A."/>
            <person name="Bhattacharya S.S."/>
            <person name="Shirouzu T."/>
            <person name="Yoshinaga Y."/>
            <person name="Martin F.M."/>
            <person name="Grigoriev I.V."/>
            <person name="Hibbett D.S."/>
        </authorList>
    </citation>
    <scope>NUCLEOTIDE SEQUENCE [LARGE SCALE GENOMIC DNA]</scope>
    <source>
        <strain evidence="2 3">HHB10207 ss-3</strain>
    </source>
</reference>
<evidence type="ECO:0000313" key="3">
    <source>
        <dbReference type="Proteomes" id="UP000076798"/>
    </source>
</evidence>
<organism evidence="2 3">
    <name type="scientific">Sistotremastrum suecicum HHB10207 ss-3</name>
    <dbReference type="NCBI Taxonomy" id="1314776"/>
    <lineage>
        <taxon>Eukaryota</taxon>
        <taxon>Fungi</taxon>
        <taxon>Dikarya</taxon>
        <taxon>Basidiomycota</taxon>
        <taxon>Agaricomycotina</taxon>
        <taxon>Agaricomycetes</taxon>
        <taxon>Sistotremastrales</taxon>
        <taxon>Sistotremastraceae</taxon>
        <taxon>Sistotremastrum</taxon>
    </lineage>
</organism>
<dbReference type="InterPro" id="IPR011333">
    <property type="entry name" value="SKP1/BTB/POZ_sf"/>
</dbReference>
<dbReference type="SUPFAM" id="SSF54695">
    <property type="entry name" value="POZ domain"/>
    <property type="match status" value="1"/>
</dbReference>
<dbReference type="OrthoDB" id="6359816at2759"/>
<dbReference type="Proteomes" id="UP000076798">
    <property type="component" value="Unassembled WGS sequence"/>
</dbReference>
<dbReference type="InterPro" id="IPR000210">
    <property type="entry name" value="BTB/POZ_dom"/>
</dbReference>
<dbReference type="Gene3D" id="3.30.710.10">
    <property type="entry name" value="Potassium Channel Kv1.1, Chain A"/>
    <property type="match status" value="1"/>
</dbReference>
<proteinExistence type="predicted"/>
<name>A0A166H2W8_9AGAM</name>
<sequence>MSNPNAETEQQAQPIVWDPTFAFDDANLVIRSADGIHFKVHKLMMRMISDVFKDMTALDQVNKGLRVDCQDEGDLVHVQITENSSTINFVLRLAYHLPLPRPTSCTLYELSEILDMLDKYQMQRLNDSVQDFILLNMNLEANPLWYYIRAKAYNLTRIKEAALPPCLRFGSLGPRNESRNEGPCSRGSTLIPRLSQTTLFHETKG</sequence>